<proteinExistence type="predicted"/>
<organism evidence="2 3">
    <name type="scientific">Thiobaca trueperi</name>
    <dbReference type="NCBI Taxonomy" id="127458"/>
    <lineage>
        <taxon>Bacteria</taxon>
        <taxon>Pseudomonadati</taxon>
        <taxon>Pseudomonadota</taxon>
        <taxon>Gammaproteobacteria</taxon>
        <taxon>Chromatiales</taxon>
        <taxon>Chromatiaceae</taxon>
        <taxon>Thiobaca</taxon>
    </lineage>
</organism>
<dbReference type="Proteomes" id="UP000295717">
    <property type="component" value="Unassembled WGS sequence"/>
</dbReference>
<dbReference type="OrthoDB" id="195732at2"/>
<comment type="caution">
    <text evidence="2">The sequence shown here is derived from an EMBL/GenBank/DDBJ whole genome shotgun (WGS) entry which is preliminary data.</text>
</comment>
<dbReference type="EMBL" id="SMAO01000005">
    <property type="protein sequence ID" value="TCT20843.1"/>
    <property type="molecule type" value="Genomic_DNA"/>
</dbReference>
<dbReference type="CDD" id="cd18773">
    <property type="entry name" value="PDC1_HK_sensor"/>
    <property type="match status" value="1"/>
</dbReference>
<accession>A0A4R3N1A4</accession>
<keyword evidence="3" id="KW-1185">Reference proteome</keyword>
<gene>
    <name evidence="2" type="ORF">EDC35_105287</name>
</gene>
<reference evidence="2 3" key="1">
    <citation type="submission" date="2019-03" db="EMBL/GenBank/DDBJ databases">
        <title>Genomic Encyclopedia of Type Strains, Phase IV (KMG-IV): sequencing the most valuable type-strain genomes for metagenomic binning, comparative biology and taxonomic classification.</title>
        <authorList>
            <person name="Goeker M."/>
        </authorList>
    </citation>
    <scope>NUCLEOTIDE SEQUENCE [LARGE SCALE GENOMIC DNA]</scope>
    <source>
        <strain evidence="2 3">DSM 13587</strain>
    </source>
</reference>
<evidence type="ECO:0000313" key="2">
    <source>
        <dbReference type="EMBL" id="TCT20843.1"/>
    </source>
</evidence>
<name>A0A4R3N1A4_9GAMM</name>
<protein>
    <recommendedName>
        <fullName evidence="1">Double Cache domain-containing protein</fullName>
    </recommendedName>
</protein>
<feature type="domain" description="Double Cache" evidence="1">
    <location>
        <begin position="97"/>
        <end position="184"/>
    </location>
</feature>
<dbReference type="InterPro" id="IPR029150">
    <property type="entry name" value="dCache_3"/>
</dbReference>
<sequence>MPLKKWFVWSVLVTGFWAAVPVVAEEVPAAVQQIVPMLQEWGTHPTLVEAVRQQNALARPLDEIKRMDAEWMAESGVTPFMEGLLSNEAAQELKRLEQSKPYFTELFLVDNQGANVAMTNKTSDYWQGDEDKFTQSFKEGQGAVHLGEVKFDSSAQVYLVQVSVPVMDAGVAIGAMTIGIDLDRLGQGGQ</sequence>
<dbReference type="Pfam" id="PF14827">
    <property type="entry name" value="dCache_3"/>
    <property type="match status" value="1"/>
</dbReference>
<dbReference type="RefSeq" id="WP_132977443.1">
    <property type="nucleotide sequence ID" value="NZ_SMAO01000005.1"/>
</dbReference>
<evidence type="ECO:0000259" key="1">
    <source>
        <dbReference type="Pfam" id="PF14827"/>
    </source>
</evidence>
<evidence type="ECO:0000313" key="3">
    <source>
        <dbReference type="Proteomes" id="UP000295717"/>
    </source>
</evidence>
<dbReference type="Gene3D" id="3.30.450.20">
    <property type="entry name" value="PAS domain"/>
    <property type="match status" value="1"/>
</dbReference>
<dbReference type="AlphaFoldDB" id="A0A4R3N1A4"/>